<keyword evidence="2" id="KW-1185">Reference proteome</keyword>
<accession>K8DZ40</accession>
<comment type="caution">
    <text evidence="1">The sequence shown here is derived from an EMBL/GenBank/DDBJ whole genome shotgun (WGS) entry which is preliminary data.</text>
</comment>
<evidence type="ECO:0000313" key="1">
    <source>
        <dbReference type="EMBL" id="CCO08277.1"/>
    </source>
</evidence>
<reference evidence="1 2" key="1">
    <citation type="journal article" date="2013" name="Genome Announc.">
        <title>Genome Sequence of the Sulfate-Reducing Bacterium Desulfotomaculum hydrothermale Lam5(T).</title>
        <authorList>
            <person name="Amin O."/>
            <person name="Fardeau M.L."/>
            <person name="Valette O."/>
            <person name="Hirschler-Rea A."/>
            <person name="Barbe V."/>
            <person name="Medigue C."/>
            <person name="Vacherie B."/>
            <person name="Ollivier B."/>
            <person name="Bertin P.N."/>
            <person name="Dolla A."/>
        </authorList>
    </citation>
    <scope>NUCLEOTIDE SEQUENCE [LARGE SCALE GENOMIC DNA]</scope>
    <source>
        <strain evidence="2">Lam5 / DSM 18033</strain>
    </source>
</reference>
<sequence length="74" mass="8793">MGFLVQNLRKSNEQQKIKWLDIELLVIGKRLGLTFTEINELRCQDLLDFVDAYTRKKDDEPRMATQEDIDKFFA</sequence>
<gene>
    <name evidence="1" type="ORF">DESHY_20146</name>
</gene>
<evidence type="ECO:0000313" key="2">
    <source>
        <dbReference type="Proteomes" id="UP000009315"/>
    </source>
</evidence>
<protein>
    <submittedName>
        <fullName evidence="1">Uncharacterized protein</fullName>
    </submittedName>
</protein>
<dbReference type="EMBL" id="CAOS01000009">
    <property type="protein sequence ID" value="CCO08277.1"/>
    <property type="molecule type" value="Genomic_DNA"/>
</dbReference>
<dbReference type="eggNOG" id="ENOG502ZGIW">
    <property type="taxonomic scope" value="Bacteria"/>
</dbReference>
<dbReference type="OrthoDB" id="369398at2"/>
<dbReference type="AlphaFoldDB" id="K8DZ40"/>
<proteinExistence type="predicted"/>
<dbReference type="Proteomes" id="UP000009315">
    <property type="component" value="Unassembled WGS sequence"/>
</dbReference>
<dbReference type="STRING" id="1121428.DESHY_20146"/>
<name>K8DZ40_9FIRM</name>
<organism evidence="1 2">
    <name type="scientific">Desulforamulus hydrothermalis Lam5 = DSM 18033</name>
    <dbReference type="NCBI Taxonomy" id="1121428"/>
    <lineage>
        <taxon>Bacteria</taxon>
        <taxon>Bacillati</taxon>
        <taxon>Bacillota</taxon>
        <taxon>Clostridia</taxon>
        <taxon>Eubacteriales</taxon>
        <taxon>Peptococcaceae</taxon>
        <taxon>Desulforamulus</taxon>
    </lineage>
</organism>